<feature type="domain" description="N-acetyltransferase" evidence="1">
    <location>
        <begin position="23"/>
        <end position="193"/>
    </location>
</feature>
<protein>
    <submittedName>
        <fullName evidence="2">Acetyltransferase (GNAT) domain-containing protein</fullName>
    </submittedName>
</protein>
<dbReference type="GO" id="GO:0016747">
    <property type="term" value="F:acyltransferase activity, transferring groups other than amino-acyl groups"/>
    <property type="evidence" value="ECO:0007669"/>
    <property type="project" value="InterPro"/>
</dbReference>
<dbReference type="SUPFAM" id="SSF55729">
    <property type="entry name" value="Acyl-CoA N-acyltransferases (Nat)"/>
    <property type="match status" value="1"/>
</dbReference>
<dbReference type="PROSITE" id="PS51186">
    <property type="entry name" value="GNAT"/>
    <property type="match status" value="1"/>
</dbReference>
<proteinExistence type="predicted"/>
<dbReference type="PANTHER" id="PTHR42791">
    <property type="entry name" value="GNAT FAMILY ACETYLTRANSFERASE"/>
    <property type="match status" value="1"/>
</dbReference>
<dbReference type="RefSeq" id="WP_092210920.1">
    <property type="nucleotide sequence ID" value="NZ_FMUX01000008.1"/>
</dbReference>
<accession>A0A1G5FGH3</accession>
<dbReference type="PANTHER" id="PTHR42791:SF1">
    <property type="entry name" value="N-ACETYLTRANSFERASE DOMAIN-CONTAINING PROTEIN"/>
    <property type="match status" value="1"/>
</dbReference>
<dbReference type="EMBL" id="FMUX01000008">
    <property type="protein sequence ID" value="SCY38336.1"/>
    <property type="molecule type" value="Genomic_DNA"/>
</dbReference>
<gene>
    <name evidence="2" type="ORF">SAMN05216233_10856</name>
</gene>
<dbReference type="InterPro" id="IPR000182">
    <property type="entry name" value="GNAT_dom"/>
</dbReference>
<organism evidence="2 3">
    <name type="scientific">Desulfoluna spongiiphila</name>
    <dbReference type="NCBI Taxonomy" id="419481"/>
    <lineage>
        <taxon>Bacteria</taxon>
        <taxon>Pseudomonadati</taxon>
        <taxon>Thermodesulfobacteriota</taxon>
        <taxon>Desulfobacteria</taxon>
        <taxon>Desulfobacterales</taxon>
        <taxon>Desulfolunaceae</taxon>
        <taxon>Desulfoluna</taxon>
    </lineage>
</organism>
<dbReference type="InterPro" id="IPR052523">
    <property type="entry name" value="Trichothecene_AcTrans"/>
</dbReference>
<dbReference type="Proteomes" id="UP000198870">
    <property type="component" value="Unassembled WGS sequence"/>
</dbReference>
<evidence type="ECO:0000259" key="1">
    <source>
        <dbReference type="PROSITE" id="PS51186"/>
    </source>
</evidence>
<reference evidence="2 3" key="1">
    <citation type="submission" date="2016-10" db="EMBL/GenBank/DDBJ databases">
        <authorList>
            <person name="de Groot N.N."/>
        </authorList>
    </citation>
    <scope>NUCLEOTIDE SEQUENCE [LARGE SCALE GENOMIC DNA]</scope>
    <source>
        <strain evidence="2 3">AA1</strain>
    </source>
</reference>
<dbReference type="InterPro" id="IPR016181">
    <property type="entry name" value="Acyl_CoA_acyltransferase"/>
</dbReference>
<keyword evidence="2" id="KW-0808">Transferase</keyword>
<dbReference type="STRING" id="419481.SAMN05216233_10856"/>
<evidence type="ECO:0000313" key="2">
    <source>
        <dbReference type="EMBL" id="SCY38336.1"/>
    </source>
</evidence>
<dbReference type="AlphaFoldDB" id="A0A1G5FGH3"/>
<sequence>MNKFSLSLMEKSDVKESAKVLSLAMLDNPLHQAVFLGNGEQERLEIETMFDELLSQKPGVVFLAKEEKKIVGVMRMNSCSGRDLPDGPPEFNGKTDIRWRKFVWLREWALQDPKELHWHLGPIGVLPSHRRQGIGSRLMQRFCNEVDACAARAYLETDRDENVLFYELFGFEIISTSQVFDVENRYMLRETRP</sequence>
<dbReference type="Pfam" id="PF00583">
    <property type="entry name" value="Acetyltransf_1"/>
    <property type="match status" value="1"/>
</dbReference>
<keyword evidence="3" id="KW-1185">Reference proteome</keyword>
<name>A0A1G5FGH3_9BACT</name>
<dbReference type="OrthoDB" id="7057833at2"/>
<evidence type="ECO:0000313" key="3">
    <source>
        <dbReference type="Proteomes" id="UP000198870"/>
    </source>
</evidence>
<dbReference type="Gene3D" id="3.40.630.30">
    <property type="match status" value="1"/>
</dbReference>
<dbReference type="CDD" id="cd04301">
    <property type="entry name" value="NAT_SF"/>
    <property type="match status" value="1"/>
</dbReference>